<reference evidence="1 2" key="1">
    <citation type="journal article" date="2004" name="Nucleic Acids Res.">
        <title>The genome sequence of Bacillus cereus ATCC 10987 reveals metabolic adaptations and a large plasmid related to Bacillus anthracis pXO1.</title>
        <authorList>
            <person name="Rasko D.A."/>
            <person name="Ravel J."/>
            <person name="Okstad O.A."/>
            <person name="Helgason E."/>
            <person name="Cer R.Z."/>
            <person name="Jiang L."/>
            <person name="Shores K.A."/>
            <person name="Fouts D.E."/>
            <person name="Tourasse N.J."/>
            <person name="Angiuoli S.V."/>
            <person name="Kolonay J."/>
            <person name="Nelson W.C."/>
            <person name="Kolsto A.-B."/>
            <person name="Fraser C.M."/>
            <person name="Read T.D."/>
        </authorList>
    </citation>
    <scope>NUCLEOTIDE SEQUENCE [LARGE SCALE GENOMIC DNA]</scope>
    <source>
        <strain evidence="2">ATCC 10987 / NRS 248</strain>
    </source>
</reference>
<proteinExistence type="predicted"/>
<accession>Q73DV2</accession>
<evidence type="ECO:0000313" key="2">
    <source>
        <dbReference type="Proteomes" id="UP000002527"/>
    </source>
</evidence>
<name>Q73DV2_BACC1</name>
<dbReference type="KEGG" id="bca:BCE_0608"/>
<gene>
    <name evidence="1" type="ordered locus">BCE_0608</name>
</gene>
<evidence type="ECO:0000313" key="1">
    <source>
        <dbReference type="EMBL" id="AAS39543.1"/>
    </source>
</evidence>
<dbReference type="HOGENOM" id="CLU_214720_0_0_9"/>
<organism evidence="1 2">
    <name type="scientific">Bacillus cereus (strain ATCC 10987 / NRS 248)</name>
    <dbReference type="NCBI Taxonomy" id="222523"/>
    <lineage>
        <taxon>Bacteria</taxon>
        <taxon>Bacillati</taxon>
        <taxon>Bacillota</taxon>
        <taxon>Bacilli</taxon>
        <taxon>Bacillales</taxon>
        <taxon>Bacillaceae</taxon>
        <taxon>Bacillus</taxon>
        <taxon>Bacillus cereus group</taxon>
    </lineage>
</organism>
<sequence length="51" mass="5640">MYGGGGMVMYVSSILKIEEIASFIANMNKDATHHVGYCGDEKACLQHYIIE</sequence>
<dbReference type="Proteomes" id="UP000002527">
    <property type="component" value="Chromosome"/>
</dbReference>
<dbReference type="EMBL" id="AE017194">
    <property type="protein sequence ID" value="AAS39543.1"/>
    <property type="molecule type" value="Genomic_DNA"/>
</dbReference>
<protein>
    <submittedName>
        <fullName evidence="1">Uncharacterized protein</fullName>
    </submittedName>
</protein>
<dbReference type="AlphaFoldDB" id="Q73DV2"/>